<protein>
    <submittedName>
        <fullName evidence="1">Uncharacterized protein</fullName>
    </submittedName>
</protein>
<reference evidence="1 2" key="1">
    <citation type="journal article" date="2018" name="Nat. Ecol. Evol.">
        <title>Pezizomycetes genomes reveal the molecular basis of ectomycorrhizal truffle lifestyle.</title>
        <authorList>
            <person name="Murat C."/>
            <person name="Payen T."/>
            <person name="Noel B."/>
            <person name="Kuo A."/>
            <person name="Morin E."/>
            <person name="Chen J."/>
            <person name="Kohler A."/>
            <person name="Krizsan K."/>
            <person name="Balestrini R."/>
            <person name="Da Silva C."/>
            <person name="Montanini B."/>
            <person name="Hainaut M."/>
            <person name="Levati E."/>
            <person name="Barry K.W."/>
            <person name="Belfiori B."/>
            <person name="Cichocki N."/>
            <person name="Clum A."/>
            <person name="Dockter R.B."/>
            <person name="Fauchery L."/>
            <person name="Guy J."/>
            <person name="Iotti M."/>
            <person name="Le Tacon F."/>
            <person name="Lindquist E.A."/>
            <person name="Lipzen A."/>
            <person name="Malagnac F."/>
            <person name="Mello A."/>
            <person name="Molinier V."/>
            <person name="Miyauchi S."/>
            <person name="Poulain J."/>
            <person name="Riccioni C."/>
            <person name="Rubini A."/>
            <person name="Sitrit Y."/>
            <person name="Splivallo R."/>
            <person name="Traeger S."/>
            <person name="Wang M."/>
            <person name="Zifcakova L."/>
            <person name="Wipf D."/>
            <person name="Zambonelli A."/>
            <person name="Paolocci F."/>
            <person name="Nowrousian M."/>
            <person name="Ottonello S."/>
            <person name="Baldrian P."/>
            <person name="Spatafora J.W."/>
            <person name="Henrissat B."/>
            <person name="Nagy L.G."/>
            <person name="Aury J.M."/>
            <person name="Wincker P."/>
            <person name="Grigoriev I.V."/>
            <person name="Bonfante P."/>
            <person name="Martin F.M."/>
        </authorList>
    </citation>
    <scope>NUCLEOTIDE SEQUENCE [LARGE SCALE GENOMIC DNA]</scope>
    <source>
        <strain evidence="1 2">120613-1</strain>
    </source>
</reference>
<gene>
    <name evidence="1" type="ORF">L873DRAFT_914447</name>
</gene>
<organism evidence="1 2">
    <name type="scientific">Choiromyces venosus 120613-1</name>
    <dbReference type="NCBI Taxonomy" id="1336337"/>
    <lineage>
        <taxon>Eukaryota</taxon>
        <taxon>Fungi</taxon>
        <taxon>Dikarya</taxon>
        <taxon>Ascomycota</taxon>
        <taxon>Pezizomycotina</taxon>
        <taxon>Pezizomycetes</taxon>
        <taxon>Pezizales</taxon>
        <taxon>Tuberaceae</taxon>
        <taxon>Choiromyces</taxon>
    </lineage>
</organism>
<dbReference type="EMBL" id="ML120388">
    <property type="protein sequence ID" value="RPA99267.1"/>
    <property type="molecule type" value="Genomic_DNA"/>
</dbReference>
<sequence length="136" mass="15409">MILLDQQLPYFVINQKIANTNWKIANSKTELNRKIENTKIDLVKEIKQTQMITSYAVLVTIDDPKTFKVAKQALDIDKSPMLLLEATTRHLVILQPTRFLAGSPMPILTDNTICRMNPGIFKTSNHHHSATVPAEL</sequence>
<name>A0A3N4JPT2_9PEZI</name>
<dbReference type="AlphaFoldDB" id="A0A3N4JPT2"/>
<dbReference type="Proteomes" id="UP000276215">
    <property type="component" value="Unassembled WGS sequence"/>
</dbReference>
<keyword evidence="2" id="KW-1185">Reference proteome</keyword>
<evidence type="ECO:0000313" key="2">
    <source>
        <dbReference type="Proteomes" id="UP000276215"/>
    </source>
</evidence>
<proteinExistence type="predicted"/>
<evidence type="ECO:0000313" key="1">
    <source>
        <dbReference type="EMBL" id="RPA99267.1"/>
    </source>
</evidence>
<accession>A0A3N4JPT2</accession>